<comment type="caution">
    <text evidence="1">The sequence shown here is derived from an EMBL/GenBank/DDBJ whole genome shotgun (WGS) entry which is preliminary data.</text>
</comment>
<evidence type="ECO:0000313" key="2">
    <source>
        <dbReference type="Proteomes" id="UP000245697"/>
    </source>
</evidence>
<dbReference type="Proteomes" id="UP000245697">
    <property type="component" value="Unassembled WGS sequence"/>
</dbReference>
<dbReference type="Gene3D" id="2.60.34.30">
    <property type="entry name" value="Competence, DNA-entry nuclease inhibitor, ComJ"/>
    <property type="match status" value="1"/>
</dbReference>
<dbReference type="InterPro" id="IPR038691">
    <property type="entry name" value="ComJ_sf"/>
</dbReference>
<sequence>MAHELRLFADYHQIHVTDSALAGDLEEAWTEESVADQLAVADGVAGVGTVVNVFVAVTVEILESAPVAEFDGFDHVVEGAFEVGTGRVLVLGCTDEVADAAGFEVAVGWTRIRVSRSNLEAAWRADIDSAEDPETTERVLIQLWPGEPGPVTVLKRWTEPVS</sequence>
<evidence type="ECO:0000313" key="1">
    <source>
        <dbReference type="EMBL" id="PWK52506.1"/>
    </source>
</evidence>
<dbReference type="AlphaFoldDB" id="A0A316FXT5"/>
<dbReference type="EMBL" id="QGGR01000001">
    <property type="protein sequence ID" value="PWK52506.1"/>
    <property type="molecule type" value="Genomic_DNA"/>
</dbReference>
<reference evidence="1 2" key="1">
    <citation type="submission" date="2018-05" db="EMBL/GenBank/DDBJ databases">
        <title>Genomic Encyclopedia of Archaeal and Bacterial Type Strains, Phase II (KMG-II): from individual species to whole genera.</title>
        <authorList>
            <person name="Goeker M."/>
        </authorList>
    </citation>
    <scope>NUCLEOTIDE SEQUENCE [LARGE SCALE GENOMIC DNA]</scope>
    <source>
        <strain evidence="1 2">DSM 45184</strain>
    </source>
</reference>
<proteinExistence type="predicted"/>
<keyword evidence="2" id="KW-1185">Reference proteome</keyword>
<gene>
    <name evidence="1" type="ORF">BC793_101515</name>
</gene>
<name>A0A316FXT5_9ACTN</name>
<protein>
    <submittedName>
        <fullName evidence="1">Uncharacterized protein</fullName>
    </submittedName>
</protein>
<dbReference type="OrthoDB" id="280156at2"/>
<accession>A0A316FXT5</accession>
<organism evidence="1 2">
    <name type="scientific">Actinoplanes xinjiangensis</name>
    <dbReference type="NCBI Taxonomy" id="512350"/>
    <lineage>
        <taxon>Bacteria</taxon>
        <taxon>Bacillati</taxon>
        <taxon>Actinomycetota</taxon>
        <taxon>Actinomycetes</taxon>
        <taxon>Micromonosporales</taxon>
        <taxon>Micromonosporaceae</taxon>
        <taxon>Actinoplanes</taxon>
    </lineage>
</organism>
<dbReference type="RefSeq" id="WP_109588876.1">
    <property type="nucleotide sequence ID" value="NZ_BONA01000015.1"/>
</dbReference>